<dbReference type="GO" id="GO:0010043">
    <property type="term" value="P:response to zinc ion"/>
    <property type="evidence" value="ECO:0000318"/>
    <property type="project" value="GO_Central"/>
</dbReference>
<name>F0ZXC3_DICPU</name>
<dbReference type="GO" id="GO:0070873">
    <property type="term" value="P:regulation of glycogen metabolic process"/>
    <property type="evidence" value="ECO:0000318"/>
    <property type="project" value="GO_Central"/>
</dbReference>
<dbReference type="PROSITE" id="PS00584">
    <property type="entry name" value="PFKB_KINASES_2"/>
    <property type="match status" value="1"/>
</dbReference>
<dbReference type="GO" id="GO:0005737">
    <property type="term" value="C:cytoplasm"/>
    <property type="evidence" value="ECO:0000318"/>
    <property type="project" value="GO_Central"/>
</dbReference>
<dbReference type="AlphaFoldDB" id="F0ZXC3"/>
<reference evidence="5" key="1">
    <citation type="journal article" date="2011" name="Genome Biol.">
        <title>Comparative genomics of the social amoebae Dictyostelium discoideum and Dictyostelium purpureum.</title>
        <authorList>
            <consortium name="US DOE Joint Genome Institute (JGI-PGF)"/>
            <person name="Sucgang R."/>
            <person name="Kuo A."/>
            <person name="Tian X."/>
            <person name="Salerno W."/>
            <person name="Parikh A."/>
            <person name="Feasley C.L."/>
            <person name="Dalin E."/>
            <person name="Tu H."/>
            <person name="Huang E."/>
            <person name="Barry K."/>
            <person name="Lindquist E."/>
            <person name="Shapiro H."/>
            <person name="Bruce D."/>
            <person name="Schmutz J."/>
            <person name="Salamov A."/>
            <person name="Fey P."/>
            <person name="Gaudet P."/>
            <person name="Anjard C."/>
            <person name="Babu M.M."/>
            <person name="Basu S."/>
            <person name="Bushmanova Y."/>
            <person name="van der Wel H."/>
            <person name="Katoh-Kurasawa M."/>
            <person name="Dinh C."/>
            <person name="Coutinho P.M."/>
            <person name="Saito T."/>
            <person name="Elias M."/>
            <person name="Schaap P."/>
            <person name="Kay R.R."/>
            <person name="Henrissat B."/>
            <person name="Eichinger L."/>
            <person name="Rivero F."/>
            <person name="Putnam N.H."/>
            <person name="West C.M."/>
            <person name="Loomis W.F."/>
            <person name="Chisholm R.L."/>
            <person name="Shaulsky G."/>
            <person name="Strassmann J.E."/>
            <person name="Queller D.C."/>
            <person name="Kuspa A."/>
            <person name="Grigoriev I.V."/>
        </authorList>
    </citation>
    <scope>NUCLEOTIDE SEQUENCE [LARGE SCALE GENOMIC DNA]</scope>
    <source>
        <strain evidence="5">QSDP1</strain>
    </source>
</reference>
<dbReference type="RefSeq" id="XP_003292067.1">
    <property type="nucleotide sequence ID" value="XM_003292019.1"/>
</dbReference>
<dbReference type="InterPro" id="IPR052562">
    <property type="entry name" value="Ketohexokinase-related"/>
</dbReference>
<dbReference type="Pfam" id="PF00294">
    <property type="entry name" value="PfkB"/>
    <property type="match status" value="1"/>
</dbReference>
<dbReference type="STRING" id="5786.F0ZXC3"/>
<evidence type="ECO:0000313" key="4">
    <source>
        <dbReference type="EMBL" id="EGC31397.1"/>
    </source>
</evidence>
<dbReference type="PANTHER" id="PTHR42774:SF3">
    <property type="entry name" value="KETOHEXOKINASE"/>
    <property type="match status" value="1"/>
</dbReference>
<dbReference type="FunFam" id="3.40.1190.20:FF:000142">
    <property type="entry name" value="Uncharacterized sugar kinase"/>
    <property type="match status" value="1"/>
</dbReference>
<dbReference type="InParanoid" id="F0ZXC3"/>
<accession>F0ZXC3</accession>
<dbReference type="GO" id="GO:0032868">
    <property type="term" value="P:response to insulin"/>
    <property type="evidence" value="ECO:0000318"/>
    <property type="project" value="GO_Central"/>
</dbReference>
<dbReference type="GO" id="GO:0006000">
    <property type="term" value="P:fructose metabolic process"/>
    <property type="evidence" value="ECO:0000318"/>
    <property type="project" value="GO_Central"/>
</dbReference>
<dbReference type="GO" id="GO:0009750">
    <property type="term" value="P:response to fructose"/>
    <property type="evidence" value="ECO:0000318"/>
    <property type="project" value="GO_Central"/>
</dbReference>
<evidence type="ECO:0000313" key="5">
    <source>
        <dbReference type="Proteomes" id="UP000001064"/>
    </source>
</evidence>
<sequence length="351" mass="39729">MIQIFGTVCYDKVRIIDEFPNLIGSYTTVNSEKMFLGGEASNTFMCLIRWLIENNENKESVKLIAEPIKKDSNGEIVLSFLEPYKDNVTYTCLIDKDQDNEFLKNSPGADIYVCLKEKERTMFGIGFVEADQLMYNIKSKIFNDCLQFGNEHWIALDYNTPFISKEIIKKAVETKTNLYIMDHEIDSVIKELVNSSDGVLENLKEMSLVYQSSSDWFGNKNGDKQVFLTTMKEWLQSNNGANKYFLLILTDSKNGFGVGGTLRNYKTGESTYIEPYWFDPVQIPSDKIVDSTGAGDAFRAGLIYSLIYKNQALNKSLQFASASGGLNCLSYGGNSRTPTFKEILELINSKQ</sequence>
<dbReference type="InterPro" id="IPR002173">
    <property type="entry name" value="Carboh/pur_kinase_PfkB_CS"/>
</dbReference>
<dbReference type="GO" id="GO:0009749">
    <property type="term" value="P:response to glucose"/>
    <property type="evidence" value="ECO:0000318"/>
    <property type="project" value="GO_Central"/>
</dbReference>
<dbReference type="GO" id="GO:0004454">
    <property type="term" value="F:ketohexokinase activity"/>
    <property type="evidence" value="ECO:0000318"/>
    <property type="project" value="GO_Central"/>
</dbReference>
<dbReference type="GeneID" id="10505815"/>
<keyword evidence="1" id="KW-0808">Transferase</keyword>
<dbReference type="InterPro" id="IPR029056">
    <property type="entry name" value="Ribokinase-like"/>
</dbReference>
<dbReference type="FunCoup" id="F0ZXC3">
    <property type="interactions" value="103"/>
</dbReference>
<evidence type="ECO:0000259" key="3">
    <source>
        <dbReference type="Pfam" id="PF00294"/>
    </source>
</evidence>
<dbReference type="VEuPathDB" id="AmoebaDB:DICPUDRAFT_39975"/>
<dbReference type="eggNOG" id="ENOG502RCI5">
    <property type="taxonomic scope" value="Eukaryota"/>
</dbReference>
<keyword evidence="2" id="KW-0418">Kinase</keyword>
<keyword evidence="5" id="KW-1185">Reference proteome</keyword>
<dbReference type="EMBL" id="GL871256">
    <property type="protein sequence ID" value="EGC31397.1"/>
    <property type="molecule type" value="Genomic_DNA"/>
</dbReference>
<proteinExistence type="predicted"/>
<feature type="domain" description="Carbohydrate kinase PfkB" evidence="3">
    <location>
        <begin position="282"/>
        <end position="338"/>
    </location>
</feature>
<dbReference type="Proteomes" id="UP000001064">
    <property type="component" value="Unassembled WGS sequence"/>
</dbReference>
<organism evidence="4 5">
    <name type="scientific">Dictyostelium purpureum</name>
    <name type="common">Slime mold</name>
    <dbReference type="NCBI Taxonomy" id="5786"/>
    <lineage>
        <taxon>Eukaryota</taxon>
        <taxon>Amoebozoa</taxon>
        <taxon>Evosea</taxon>
        <taxon>Eumycetozoa</taxon>
        <taxon>Dictyostelia</taxon>
        <taxon>Dictyosteliales</taxon>
        <taxon>Dictyosteliaceae</taxon>
        <taxon>Dictyostelium</taxon>
    </lineage>
</organism>
<evidence type="ECO:0000256" key="2">
    <source>
        <dbReference type="ARBA" id="ARBA00022777"/>
    </source>
</evidence>
<dbReference type="Gene3D" id="3.40.1190.20">
    <property type="match status" value="1"/>
</dbReference>
<dbReference type="OrthoDB" id="204058at2759"/>
<dbReference type="KEGG" id="dpp:DICPUDRAFT_39975"/>
<dbReference type="GO" id="GO:0009744">
    <property type="term" value="P:response to sucrose"/>
    <property type="evidence" value="ECO:0000318"/>
    <property type="project" value="GO_Central"/>
</dbReference>
<protein>
    <recommendedName>
        <fullName evidence="3">Carbohydrate kinase PfkB domain-containing protein</fullName>
    </recommendedName>
</protein>
<dbReference type="InterPro" id="IPR011611">
    <property type="entry name" value="PfkB_dom"/>
</dbReference>
<gene>
    <name evidence="4" type="ORF">DICPUDRAFT_39975</name>
</gene>
<dbReference type="OMA" id="KERTMFG"/>
<dbReference type="SUPFAM" id="SSF53613">
    <property type="entry name" value="Ribokinase-like"/>
    <property type="match status" value="1"/>
</dbReference>
<dbReference type="PANTHER" id="PTHR42774">
    <property type="entry name" value="PHOSPHOTRANSFERASE SYSTEM TRANSPORT PROTEIN"/>
    <property type="match status" value="1"/>
</dbReference>
<evidence type="ECO:0000256" key="1">
    <source>
        <dbReference type="ARBA" id="ARBA00022679"/>
    </source>
</evidence>